<comment type="caution">
    <text evidence="2">The sequence shown here is derived from an EMBL/GenBank/DDBJ whole genome shotgun (WGS) entry which is preliminary data.</text>
</comment>
<sequence>MASRECCPHVDASRRQPADLAEYHKDSHGPGRQPTPEDDSTPLEKLQPWIDMMRELYLESQIQTDVISEVMRICPQEAPPSDQAHY</sequence>
<organism evidence="2 3">
    <name type="scientific">Parachaetomium inaequale</name>
    <dbReference type="NCBI Taxonomy" id="2588326"/>
    <lineage>
        <taxon>Eukaryota</taxon>
        <taxon>Fungi</taxon>
        <taxon>Dikarya</taxon>
        <taxon>Ascomycota</taxon>
        <taxon>Pezizomycotina</taxon>
        <taxon>Sordariomycetes</taxon>
        <taxon>Sordariomycetidae</taxon>
        <taxon>Sordariales</taxon>
        <taxon>Chaetomiaceae</taxon>
        <taxon>Parachaetomium</taxon>
    </lineage>
</organism>
<name>A0AAN6SMV1_9PEZI</name>
<dbReference type="AlphaFoldDB" id="A0AAN6SMV1"/>
<reference evidence="3" key="1">
    <citation type="journal article" date="2023" name="Mol. Phylogenet. Evol.">
        <title>Genome-scale phylogeny and comparative genomics of the fungal order Sordariales.</title>
        <authorList>
            <person name="Hensen N."/>
            <person name="Bonometti L."/>
            <person name="Westerberg I."/>
            <person name="Brannstrom I.O."/>
            <person name="Guillou S."/>
            <person name="Cros-Aarteil S."/>
            <person name="Calhoun S."/>
            <person name="Haridas S."/>
            <person name="Kuo A."/>
            <person name="Mondo S."/>
            <person name="Pangilinan J."/>
            <person name="Riley R."/>
            <person name="LaButti K."/>
            <person name="Andreopoulos B."/>
            <person name="Lipzen A."/>
            <person name="Chen C."/>
            <person name="Yan M."/>
            <person name="Daum C."/>
            <person name="Ng V."/>
            <person name="Clum A."/>
            <person name="Steindorff A."/>
            <person name="Ohm R.A."/>
            <person name="Martin F."/>
            <person name="Silar P."/>
            <person name="Natvig D.O."/>
            <person name="Lalanne C."/>
            <person name="Gautier V."/>
            <person name="Ament-Velasquez S.L."/>
            <person name="Kruys A."/>
            <person name="Hutchinson M.I."/>
            <person name="Powell A.J."/>
            <person name="Barry K."/>
            <person name="Miller A.N."/>
            <person name="Grigoriev I.V."/>
            <person name="Debuchy R."/>
            <person name="Gladieux P."/>
            <person name="Hiltunen Thoren M."/>
            <person name="Johannesson H."/>
        </authorList>
    </citation>
    <scope>NUCLEOTIDE SEQUENCE [LARGE SCALE GENOMIC DNA]</scope>
    <source>
        <strain evidence="3">CBS 284.82</strain>
    </source>
</reference>
<feature type="compositionally biased region" description="Basic and acidic residues" evidence="1">
    <location>
        <begin position="1"/>
        <end position="29"/>
    </location>
</feature>
<accession>A0AAN6SMV1</accession>
<proteinExistence type="predicted"/>
<evidence type="ECO:0000256" key="1">
    <source>
        <dbReference type="SAM" id="MobiDB-lite"/>
    </source>
</evidence>
<dbReference type="EMBL" id="MU854552">
    <property type="protein sequence ID" value="KAK4033088.1"/>
    <property type="molecule type" value="Genomic_DNA"/>
</dbReference>
<keyword evidence="3" id="KW-1185">Reference proteome</keyword>
<dbReference type="Proteomes" id="UP001303115">
    <property type="component" value="Unassembled WGS sequence"/>
</dbReference>
<gene>
    <name evidence="2" type="ORF">C8A01DRAFT_40446</name>
</gene>
<evidence type="ECO:0000313" key="3">
    <source>
        <dbReference type="Proteomes" id="UP001303115"/>
    </source>
</evidence>
<protein>
    <submittedName>
        <fullName evidence="2">Uncharacterized protein</fullName>
    </submittedName>
</protein>
<feature type="region of interest" description="Disordered" evidence="1">
    <location>
        <begin position="1"/>
        <end position="45"/>
    </location>
</feature>
<evidence type="ECO:0000313" key="2">
    <source>
        <dbReference type="EMBL" id="KAK4033088.1"/>
    </source>
</evidence>